<proteinExistence type="predicted"/>
<feature type="transmembrane region" description="Helical" evidence="1">
    <location>
        <begin position="193"/>
        <end position="212"/>
    </location>
</feature>
<feature type="transmembrane region" description="Helical" evidence="1">
    <location>
        <begin position="44"/>
        <end position="62"/>
    </location>
</feature>
<feature type="transmembrane region" description="Helical" evidence="1">
    <location>
        <begin position="224"/>
        <end position="241"/>
    </location>
</feature>
<keyword evidence="2" id="KW-0614">Plasmid</keyword>
<accession>A0ABY8J8M2</accession>
<feature type="transmembrane region" description="Helical" evidence="1">
    <location>
        <begin position="163"/>
        <end position="181"/>
    </location>
</feature>
<dbReference type="InterPro" id="IPR046084">
    <property type="entry name" value="TrbL_4"/>
</dbReference>
<dbReference type="RefSeq" id="WP_283079026.1">
    <property type="nucleotide sequence ID" value="NZ_CP121672.1"/>
</dbReference>
<name>A0ABY8J8M2_9BACI</name>
<protein>
    <recommendedName>
        <fullName evidence="4">TrbL/VirB6 plasmid conjugal transfer protein</fullName>
    </recommendedName>
</protein>
<feature type="transmembrane region" description="Helical" evidence="1">
    <location>
        <begin position="83"/>
        <end position="106"/>
    </location>
</feature>
<geneLocation type="plasmid" evidence="2 3">
    <name>unnamed</name>
</geneLocation>
<dbReference type="EMBL" id="CP121672">
    <property type="protein sequence ID" value="WFT77090.1"/>
    <property type="molecule type" value="Genomic_DNA"/>
</dbReference>
<keyword evidence="1" id="KW-0472">Membrane</keyword>
<evidence type="ECO:0000313" key="3">
    <source>
        <dbReference type="Proteomes" id="UP001221597"/>
    </source>
</evidence>
<feature type="transmembrane region" description="Helical" evidence="1">
    <location>
        <begin position="136"/>
        <end position="156"/>
    </location>
</feature>
<organism evidence="2 3">
    <name type="scientific">Halobacillus naozhouensis</name>
    <dbReference type="NCBI Taxonomy" id="554880"/>
    <lineage>
        <taxon>Bacteria</taxon>
        <taxon>Bacillati</taxon>
        <taxon>Bacillota</taxon>
        <taxon>Bacilli</taxon>
        <taxon>Bacillales</taxon>
        <taxon>Bacillaceae</taxon>
        <taxon>Halobacillus</taxon>
    </lineage>
</organism>
<sequence>MITEWINDYLIDWMEGMLQGAWKLIEKFTLSETNFSETGVIGEVQQWFLISSISITTLFIIFNLMKQMTAMLGGYTNRSITEIVMKGIFGVTFAYAAPWLLINILLKVANAFTAVFIAKGINIDSLKKIMDITNDVSTAMVWCLLAMCIAFVWLMFQYIIRWAQLIILWVMAPLAASTMVNEEMNVFPAWWREAAAIAFMQPLQVMILYFVVNLVGSAQKMEDMFLALGLMFVVIVSPSWLRKFLYSTGAGKSMISAAGGAGKMAMMKLMYKR</sequence>
<keyword evidence="1" id="KW-0812">Transmembrane</keyword>
<dbReference type="Pfam" id="PF19597">
    <property type="entry name" value="TrbL_4"/>
    <property type="match status" value="1"/>
</dbReference>
<keyword evidence="1" id="KW-1133">Transmembrane helix</keyword>
<evidence type="ECO:0008006" key="4">
    <source>
        <dbReference type="Google" id="ProtNLM"/>
    </source>
</evidence>
<reference evidence="2 3" key="1">
    <citation type="submission" date="2023-04" db="EMBL/GenBank/DDBJ databases">
        <title>Genome sequence of Halobacillus naozhouensis KACC 21980.</title>
        <authorList>
            <person name="Kim S."/>
            <person name="Heo J."/>
            <person name="Kwon S.-W."/>
        </authorList>
    </citation>
    <scope>NUCLEOTIDE SEQUENCE [LARGE SCALE GENOMIC DNA]</scope>
    <source>
        <strain evidence="2 3">KCTC 13234</strain>
        <plasmid evidence="2 3">unnamed</plasmid>
    </source>
</reference>
<gene>
    <name evidence="2" type="ORF">P9989_21525</name>
</gene>
<evidence type="ECO:0000313" key="2">
    <source>
        <dbReference type="EMBL" id="WFT77090.1"/>
    </source>
</evidence>
<keyword evidence="3" id="KW-1185">Reference proteome</keyword>
<evidence type="ECO:0000256" key="1">
    <source>
        <dbReference type="SAM" id="Phobius"/>
    </source>
</evidence>
<dbReference type="Proteomes" id="UP001221597">
    <property type="component" value="Plasmid unnamed"/>
</dbReference>